<dbReference type="GO" id="GO:0038023">
    <property type="term" value="F:signaling receptor activity"/>
    <property type="evidence" value="ECO:0007669"/>
    <property type="project" value="InterPro"/>
</dbReference>
<evidence type="ECO:0000256" key="4">
    <source>
        <dbReference type="ARBA" id="ARBA00022452"/>
    </source>
</evidence>
<dbReference type="InterPro" id="IPR037066">
    <property type="entry name" value="Plug_dom_sf"/>
</dbReference>
<evidence type="ECO:0000256" key="5">
    <source>
        <dbReference type="ARBA" id="ARBA00022496"/>
    </source>
</evidence>
<reference evidence="19 20" key="1">
    <citation type="journal article" date="2008" name="Appl. Environ. Microbiol.">
        <title>Genomic insights into Mn(II) oxidation by the marine alphaproteobacterium Aurantimonas sp. strain SI85-9A1.</title>
        <authorList>
            <person name="Dick G.J."/>
            <person name="Podell S."/>
            <person name="Johnson H.A."/>
            <person name="Rivera-Espinoza Y."/>
            <person name="Bernier-Latmani R."/>
            <person name="McCarthy J.K."/>
            <person name="Torpey J.W."/>
            <person name="Clement B.G."/>
            <person name="Gaasterland T."/>
            <person name="Tebo B.M."/>
        </authorList>
    </citation>
    <scope>NUCLEOTIDE SEQUENCE [LARGE SCALE GENOMIC DNA]</scope>
    <source>
        <strain evidence="19 20">SI85-9A1</strain>
    </source>
</reference>
<dbReference type="InterPro" id="IPR039426">
    <property type="entry name" value="TonB-dep_rcpt-like"/>
</dbReference>
<evidence type="ECO:0000259" key="17">
    <source>
        <dbReference type="Pfam" id="PF00593"/>
    </source>
</evidence>
<evidence type="ECO:0000256" key="13">
    <source>
        <dbReference type="ARBA" id="ARBA00023237"/>
    </source>
</evidence>
<organism evidence="19 20">
    <name type="scientific">Aurantimonas manganoxydans (strain ATCC BAA-1229 / DSM 21871 / SI85-9A1)</name>
    <dbReference type="NCBI Taxonomy" id="287752"/>
    <lineage>
        <taxon>Bacteria</taxon>
        <taxon>Pseudomonadati</taxon>
        <taxon>Pseudomonadota</taxon>
        <taxon>Alphaproteobacteria</taxon>
        <taxon>Hyphomicrobiales</taxon>
        <taxon>Aurantimonadaceae</taxon>
        <taxon>Aurantimonas</taxon>
    </lineage>
</organism>
<dbReference type="BioCyc" id="AURANTIMONAS:SI859A1_03462-MONOMER"/>
<dbReference type="PANTHER" id="PTHR32552">
    <property type="entry name" value="FERRICHROME IRON RECEPTOR-RELATED"/>
    <property type="match status" value="1"/>
</dbReference>
<dbReference type="EMBL" id="AAPJ01000007">
    <property type="protein sequence ID" value="EAS48825.1"/>
    <property type="molecule type" value="Genomic_DNA"/>
</dbReference>
<dbReference type="InterPro" id="IPR010105">
    <property type="entry name" value="TonB_sidphr_rcpt"/>
</dbReference>
<evidence type="ECO:0000256" key="10">
    <source>
        <dbReference type="ARBA" id="ARBA00023077"/>
    </source>
</evidence>
<evidence type="ECO:0000256" key="6">
    <source>
        <dbReference type="ARBA" id="ARBA00022692"/>
    </source>
</evidence>
<keyword evidence="8" id="KW-0408">Iron</keyword>
<dbReference type="SUPFAM" id="SSF56935">
    <property type="entry name" value="Porins"/>
    <property type="match status" value="1"/>
</dbReference>
<keyword evidence="12 19" id="KW-0675">Receptor</keyword>
<dbReference type="AlphaFoldDB" id="Q1YES0"/>
<evidence type="ECO:0000313" key="19">
    <source>
        <dbReference type="EMBL" id="EAS48825.1"/>
    </source>
</evidence>
<name>Q1YES0_AURMS</name>
<keyword evidence="10 15" id="KW-0798">TonB box</keyword>
<dbReference type="PROSITE" id="PS52016">
    <property type="entry name" value="TONB_DEPENDENT_REC_3"/>
    <property type="match status" value="1"/>
</dbReference>
<feature type="domain" description="TonB-dependent receptor plug" evidence="18">
    <location>
        <begin position="155"/>
        <end position="256"/>
    </location>
</feature>
<dbReference type="NCBIfam" id="TIGR01783">
    <property type="entry name" value="TonB-siderophor"/>
    <property type="match status" value="1"/>
</dbReference>
<feature type="compositionally biased region" description="Basic and acidic residues" evidence="16">
    <location>
        <begin position="1"/>
        <end position="10"/>
    </location>
</feature>
<dbReference type="PANTHER" id="PTHR32552:SF68">
    <property type="entry name" value="FERRICHROME OUTER MEMBRANE TRANSPORTER_PHAGE RECEPTOR"/>
    <property type="match status" value="1"/>
</dbReference>
<dbReference type="Gene3D" id="2.170.130.10">
    <property type="entry name" value="TonB-dependent receptor, plug domain"/>
    <property type="match status" value="1"/>
</dbReference>
<evidence type="ECO:0000256" key="11">
    <source>
        <dbReference type="ARBA" id="ARBA00023136"/>
    </source>
</evidence>
<keyword evidence="9" id="KW-0406">Ion transport</keyword>
<dbReference type="GO" id="GO:0009279">
    <property type="term" value="C:cell outer membrane"/>
    <property type="evidence" value="ECO:0007669"/>
    <property type="project" value="UniProtKB-SubCell"/>
</dbReference>
<feature type="region of interest" description="Disordered" evidence="16">
    <location>
        <begin position="1"/>
        <end position="27"/>
    </location>
</feature>
<dbReference type="CDD" id="cd01347">
    <property type="entry name" value="ligand_gated_channel"/>
    <property type="match status" value="1"/>
</dbReference>
<dbReference type="GO" id="GO:0015891">
    <property type="term" value="P:siderophore transport"/>
    <property type="evidence" value="ECO:0007669"/>
    <property type="project" value="InterPro"/>
</dbReference>
<keyword evidence="3 14" id="KW-0813">Transport</keyword>
<proteinExistence type="inferred from homology"/>
<keyword evidence="20" id="KW-1185">Reference proteome</keyword>
<dbReference type="InterPro" id="IPR036942">
    <property type="entry name" value="Beta-barrel_TonB_sf"/>
</dbReference>
<evidence type="ECO:0000256" key="16">
    <source>
        <dbReference type="SAM" id="MobiDB-lite"/>
    </source>
</evidence>
<feature type="compositionally biased region" description="Low complexity" evidence="16">
    <location>
        <begin position="14"/>
        <end position="24"/>
    </location>
</feature>
<evidence type="ECO:0000259" key="18">
    <source>
        <dbReference type="Pfam" id="PF07715"/>
    </source>
</evidence>
<dbReference type="InterPro" id="IPR012910">
    <property type="entry name" value="Plug_dom"/>
</dbReference>
<keyword evidence="4 14" id="KW-1134">Transmembrane beta strand</keyword>
<dbReference type="FunFam" id="2.170.130.10:FF:000001">
    <property type="entry name" value="Catecholate siderophore TonB-dependent receptor"/>
    <property type="match status" value="1"/>
</dbReference>
<dbReference type="Pfam" id="PF00593">
    <property type="entry name" value="TonB_dep_Rec_b-barrel"/>
    <property type="match status" value="1"/>
</dbReference>
<keyword evidence="13 14" id="KW-0998">Cell outer membrane</keyword>
<evidence type="ECO:0000313" key="20">
    <source>
        <dbReference type="Proteomes" id="UP000000321"/>
    </source>
</evidence>
<dbReference type="Proteomes" id="UP000000321">
    <property type="component" value="Unassembled WGS sequence"/>
</dbReference>
<protein>
    <submittedName>
        <fullName evidence="19">TonB-dependent siderophore receptor</fullName>
    </submittedName>
</protein>
<comment type="caution">
    <text evidence="19">The sequence shown here is derived from an EMBL/GenBank/DDBJ whole genome shotgun (WGS) entry which is preliminary data.</text>
</comment>
<evidence type="ECO:0000256" key="9">
    <source>
        <dbReference type="ARBA" id="ARBA00023065"/>
    </source>
</evidence>
<keyword evidence="11 14" id="KW-0472">Membrane</keyword>
<evidence type="ECO:0000256" key="7">
    <source>
        <dbReference type="ARBA" id="ARBA00022729"/>
    </source>
</evidence>
<feature type="domain" description="TonB-dependent receptor-like beta-barrel" evidence="17">
    <location>
        <begin position="330"/>
        <end position="778"/>
    </location>
</feature>
<dbReference type="Pfam" id="PF07715">
    <property type="entry name" value="Plug"/>
    <property type="match status" value="1"/>
</dbReference>
<evidence type="ECO:0000256" key="12">
    <source>
        <dbReference type="ARBA" id="ARBA00023170"/>
    </source>
</evidence>
<dbReference type="HOGENOM" id="CLU_008287_9_0_5"/>
<dbReference type="InterPro" id="IPR000531">
    <property type="entry name" value="Beta-barrel_TonB"/>
</dbReference>
<accession>Q1YES0</accession>
<evidence type="ECO:0000256" key="1">
    <source>
        <dbReference type="ARBA" id="ARBA00004571"/>
    </source>
</evidence>
<keyword evidence="5" id="KW-0410">Iron transport</keyword>
<gene>
    <name evidence="19" type="ORF">SI859A1_03462</name>
</gene>
<sequence>MAVASRKEAVRGQGAESEASAGGSTRTVRALPVCRERRERTVAAINLTPFINLSYPASGSYCGDNMVTKSDNGCLVSVLAGALCMGLPGLAAAQSQEDGVVVLDAVVVDGQSGVADTAASAGTATASPVVSSASGGAAYVQAEATSATKGAASRLETPQVVSVVSQAQLEDQGVRTIDEATRYASGIRSQQFGANNRVDWFTIRGFPAEQDGLFLDGLSLFSTAFASWRIDPAALDRVEILKGPASVLYGGTSPGGLVNLVSKNPVTEPLFSLTAGIDEDGQAYSMIDMGGRLTEDASLSYRWNSVILGGDTYADIGEEFRGVVAPSLTWAPDADTTLTVRGYYQSEDSNNLPGFLPYDGTVRPRTFGRIDPKLFTSDPSVDEYSREQAMIGYEFEHRFDETFTVRQNLRYAHTRSTYDYVYPFGYASDLSFLNGLSGGTSDELARLHFRTTPEADSFNVDTQMEARFATGAFDHTLLAGLDYRDYRIDDVQGTSTLYSRLNINDPVYGINIGPIDNIYIDNTQTLRQTGFYAQDQIRFDRLVVTLNGRADIIDTALDNNLGADAEASDTYFSGRAGAAYVFDSGIAPFISYSRFVTPVLGVDPDTQRPFEQGEGEQYEVGLKYQPAGFDSFVTASLFDLTRSNVLVNDVAGGRAFTQIQVGEIRSRGVELEGTLALTDGLTAVAAYTAYDLEVTETSDINQGLTPVAVPEQFASLWLDYKVQSGWLKGLGVGGGVRWTGKSYADLANTLEVPDFTVFDAAISYERGNWRGQVNVANLADKRYVASCNGETSCFYGDPRKVTASLTYTW</sequence>
<evidence type="ECO:0000256" key="2">
    <source>
        <dbReference type="ARBA" id="ARBA00009810"/>
    </source>
</evidence>
<evidence type="ECO:0000256" key="14">
    <source>
        <dbReference type="PROSITE-ProRule" id="PRU01360"/>
    </source>
</evidence>
<dbReference type="Gene3D" id="2.40.170.20">
    <property type="entry name" value="TonB-dependent receptor, beta-barrel domain"/>
    <property type="match status" value="1"/>
</dbReference>
<evidence type="ECO:0000256" key="8">
    <source>
        <dbReference type="ARBA" id="ARBA00023004"/>
    </source>
</evidence>
<evidence type="ECO:0000256" key="3">
    <source>
        <dbReference type="ARBA" id="ARBA00022448"/>
    </source>
</evidence>
<evidence type="ECO:0000256" key="15">
    <source>
        <dbReference type="RuleBase" id="RU003357"/>
    </source>
</evidence>
<dbReference type="GO" id="GO:0015344">
    <property type="term" value="F:siderophore uptake transmembrane transporter activity"/>
    <property type="evidence" value="ECO:0007669"/>
    <property type="project" value="TreeGrafter"/>
</dbReference>
<comment type="similarity">
    <text evidence="2 14 15">Belongs to the TonB-dependent receptor family.</text>
</comment>
<comment type="subcellular location">
    <subcellularLocation>
        <location evidence="1 14">Cell outer membrane</location>
        <topology evidence="1 14">Multi-pass membrane protein</topology>
    </subcellularLocation>
</comment>
<keyword evidence="7" id="KW-0732">Signal</keyword>
<keyword evidence="6 14" id="KW-0812">Transmembrane</keyword>